<evidence type="ECO:0000313" key="4">
    <source>
        <dbReference type="EMBL" id="KAK4404654.1"/>
    </source>
</evidence>
<dbReference type="InterPro" id="IPR054722">
    <property type="entry name" value="PolX-like_BBD"/>
</dbReference>
<dbReference type="GO" id="GO:0003676">
    <property type="term" value="F:nucleic acid binding"/>
    <property type="evidence" value="ECO:0007669"/>
    <property type="project" value="InterPro"/>
</dbReference>
<dbReference type="Pfam" id="PF22936">
    <property type="entry name" value="Pol_BBD"/>
    <property type="match status" value="1"/>
</dbReference>
<evidence type="ECO:0000313" key="5">
    <source>
        <dbReference type="Proteomes" id="UP001289374"/>
    </source>
</evidence>
<dbReference type="PANTHER" id="PTHR47592:SF27">
    <property type="entry name" value="OS08G0421700 PROTEIN"/>
    <property type="match status" value="1"/>
</dbReference>
<evidence type="ECO:0000256" key="1">
    <source>
        <dbReference type="PROSITE-ProRule" id="PRU00047"/>
    </source>
</evidence>
<keyword evidence="1" id="KW-0862">Zinc</keyword>
<dbReference type="InterPro" id="IPR036875">
    <property type="entry name" value="Znf_CCHC_sf"/>
</dbReference>
<dbReference type="PROSITE" id="PS50158">
    <property type="entry name" value="ZF_CCHC"/>
    <property type="match status" value="1"/>
</dbReference>
<dbReference type="AlphaFoldDB" id="A0AAE1X4M6"/>
<proteinExistence type="predicted"/>
<protein>
    <submittedName>
        <fullName evidence="4">Protein DETOXIFICATION 25</fullName>
    </submittedName>
</protein>
<evidence type="ECO:0000259" key="3">
    <source>
        <dbReference type="PROSITE" id="PS50158"/>
    </source>
</evidence>
<accession>A0AAE1X4M6</accession>
<dbReference type="GO" id="GO:0008270">
    <property type="term" value="F:zinc ion binding"/>
    <property type="evidence" value="ECO:0007669"/>
    <property type="project" value="UniProtKB-KW"/>
</dbReference>
<dbReference type="EMBL" id="JACGWL010000004">
    <property type="protein sequence ID" value="KAK4404654.1"/>
    <property type="molecule type" value="Genomic_DNA"/>
</dbReference>
<dbReference type="InterPro" id="IPR001878">
    <property type="entry name" value="Znf_CCHC"/>
</dbReference>
<reference evidence="4" key="1">
    <citation type="submission" date="2020-06" db="EMBL/GenBank/DDBJ databases">
        <authorList>
            <person name="Li T."/>
            <person name="Hu X."/>
            <person name="Zhang T."/>
            <person name="Song X."/>
            <person name="Zhang H."/>
            <person name="Dai N."/>
            <person name="Sheng W."/>
            <person name="Hou X."/>
            <person name="Wei L."/>
        </authorList>
    </citation>
    <scope>NUCLEOTIDE SEQUENCE</scope>
    <source>
        <strain evidence="4">K16</strain>
        <tissue evidence="4">Leaf</tissue>
    </source>
</reference>
<keyword evidence="1" id="KW-0479">Metal-binding</keyword>
<feature type="compositionally biased region" description="Basic residues" evidence="2">
    <location>
        <begin position="293"/>
        <end position="314"/>
    </location>
</feature>
<dbReference type="SUPFAM" id="SSF57756">
    <property type="entry name" value="Retrovirus zinc finger-like domains"/>
    <property type="match status" value="1"/>
</dbReference>
<gene>
    <name evidence="4" type="ORF">Sango_0834000</name>
</gene>
<dbReference type="PANTHER" id="PTHR47592">
    <property type="entry name" value="PBF68 PROTEIN"/>
    <property type="match status" value="1"/>
</dbReference>
<name>A0AAE1X4M6_9LAMI</name>
<feature type="compositionally biased region" description="Polar residues" evidence="2">
    <location>
        <begin position="267"/>
        <end position="276"/>
    </location>
</feature>
<feature type="domain" description="CCHC-type" evidence="3">
    <location>
        <begin position="333"/>
        <end position="349"/>
    </location>
</feature>
<dbReference type="Pfam" id="PF00098">
    <property type="entry name" value="zf-CCHC"/>
    <property type="match status" value="1"/>
</dbReference>
<dbReference type="SMART" id="SM00343">
    <property type="entry name" value="ZnF_C2HC"/>
    <property type="match status" value="1"/>
</dbReference>
<keyword evidence="5" id="KW-1185">Reference proteome</keyword>
<organism evidence="4 5">
    <name type="scientific">Sesamum angolense</name>
    <dbReference type="NCBI Taxonomy" id="2727404"/>
    <lineage>
        <taxon>Eukaryota</taxon>
        <taxon>Viridiplantae</taxon>
        <taxon>Streptophyta</taxon>
        <taxon>Embryophyta</taxon>
        <taxon>Tracheophyta</taxon>
        <taxon>Spermatophyta</taxon>
        <taxon>Magnoliopsida</taxon>
        <taxon>eudicotyledons</taxon>
        <taxon>Gunneridae</taxon>
        <taxon>Pentapetalae</taxon>
        <taxon>asterids</taxon>
        <taxon>lamiids</taxon>
        <taxon>Lamiales</taxon>
        <taxon>Pedaliaceae</taxon>
        <taxon>Sesamum</taxon>
    </lineage>
</organism>
<sequence length="441" mass="49784">MDKSMQESLLSTAAEEKSDLKGRIWEESKKIWRVALPSIISRVTSFGTLVVTQLFIGHISSVDLAGYALVQTISERFVEGIVNNQIACVACLCGVCLCGSVWESCNRELGFAGLFACVALGVSLEVRKSTDRYTTVVSEQGFGPWLWQKVFKAIDGKYADNVSDDKKLENDEYAYSSIILNLSDSVIRKVGKQDSAKDLWNKLEELYTETSLPRDKNIDDYSPIVLLNVIPETYGDVKAAIKYGRDNVNLETVVSGLKSKEIDLKTNKPSQNQNEVNFVRGRTKNRNSDYKYRRYSKSRSRSRGRSQSRSKYRNNRYNNNTDKNNDEKQKEKRCYNCGGRGHFIKECKKPRKNEPKDTANVAEESSDEVYMLCDVNSAKSSLNMNEWLLDSGCFGDVCLTFESGFKLTLKNVRHVPDLCHNLISCAALEEEGLEGRWGRGS</sequence>
<evidence type="ECO:0000256" key="2">
    <source>
        <dbReference type="SAM" id="MobiDB-lite"/>
    </source>
</evidence>
<dbReference type="Proteomes" id="UP001289374">
    <property type="component" value="Unassembled WGS sequence"/>
</dbReference>
<dbReference type="Pfam" id="PF14223">
    <property type="entry name" value="Retrotran_gag_2"/>
    <property type="match status" value="1"/>
</dbReference>
<keyword evidence="1" id="KW-0863">Zinc-finger</keyword>
<comment type="caution">
    <text evidence="4">The sequence shown here is derived from an EMBL/GenBank/DDBJ whole genome shotgun (WGS) entry which is preliminary data.</text>
</comment>
<reference evidence="4" key="2">
    <citation type="journal article" date="2024" name="Plant">
        <title>Genomic evolution and insights into agronomic trait innovations of Sesamum species.</title>
        <authorList>
            <person name="Miao H."/>
            <person name="Wang L."/>
            <person name="Qu L."/>
            <person name="Liu H."/>
            <person name="Sun Y."/>
            <person name="Le M."/>
            <person name="Wang Q."/>
            <person name="Wei S."/>
            <person name="Zheng Y."/>
            <person name="Lin W."/>
            <person name="Duan Y."/>
            <person name="Cao H."/>
            <person name="Xiong S."/>
            <person name="Wang X."/>
            <person name="Wei L."/>
            <person name="Li C."/>
            <person name="Ma Q."/>
            <person name="Ju M."/>
            <person name="Zhao R."/>
            <person name="Li G."/>
            <person name="Mu C."/>
            <person name="Tian Q."/>
            <person name="Mei H."/>
            <person name="Zhang T."/>
            <person name="Gao T."/>
            <person name="Zhang H."/>
        </authorList>
    </citation>
    <scope>NUCLEOTIDE SEQUENCE</scope>
    <source>
        <strain evidence="4">K16</strain>
    </source>
</reference>
<feature type="region of interest" description="Disordered" evidence="2">
    <location>
        <begin position="264"/>
        <end position="331"/>
    </location>
</feature>
<dbReference type="Gene3D" id="4.10.60.10">
    <property type="entry name" value="Zinc finger, CCHC-type"/>
    <property type="match status" value="1"/>
</dbReference>